<dbReference type="RefSeq" id="WP_093363718.1">
    <property type="nucleotide sequence ID" value="NZ_FOZZ01000002.1"/>
</dbReference>
<keyword evidence="1" id="KW-0472">Membrane</keyword>
<feature type="transmembrane region" description="Helical" evidence="1">
    <location>
        <begin position="477"/>
        <end position="499"/>
    </location>
</feature>
<dbReference type="STRING" id="683125.SAMN05660206_102157"/>
<feature type="transmembrane region" description="Helical" evidence="1">
    <location>
        <begin position="327"/>
        <end position="347"/>
    </location>
</feature>
<dbReference type="SUPFAM" id="SSF55486">
    <property type="entry name" value="Metalloproteases ('zincins'), catalytic domain"/>
    <property type="match status" value="1"/>
</dbReference>
<dbReference type="Proteomes" id="UP000198785">
    <property type="component" value="Unassembled WGS sequence"/>
</dbReference>
<dbReference type="AlphaFoldDB" id="A0A1I6Q6W3"/>
<keyword evidence="4" id="KW-1185">Reference proteome</keyword>
<feature type="transmembrane region" description="Helical" evidence="1">
    <location>
        <begin position="154"/>
        <end position="173"/>
    </location>
</feature>
<dbReference type="OrthoDB" id="100605at2"/>
<feature type="transmembrane region" description="Helical" evidence="1">
    <location>
        <begin position="20"/>
        <end position="40"/>
    </location>
</feature>
<dbReference type="EMBL" id="FOZZ01000002">
    <property type="protein sequence ID" value="SFS48187.1"/>
    <property type="molecule type" value="Genomic_DNA"/>
</dbReference>
<proteinExistence type="predicted"/>
<evidence type="ECO:0000256" key="1">
    <source>
        <dbReference type="SAM" id="Phobius"/>
    </source>
</evidence>
<feature type="transmembrane region" description="Helical" evidence="1">
    <location>
        <begin position="406"/>
        <end position="428"/>
    </location>
</feature>
<protein>
    <submittedName>
        <fullName evidence="3">Peptidase family M1</fullName>
    </submittedName>
</protein>
<feature type="transmembrane region" description="Helical" evidence="1">
    <location>
        <begin position="367"/>
        <end position="386"/>
    </location>
</feature>
<keyword evidence="1" id="KW-1133">Transmembrane helix</keyword>
<sequence length="1213" mass="139537">MFSQIFLFEIKRWVKNPAFYIYAAVFFGFAILVMGTNIGLFDNVTVTASDPVYANSPLKVSGMLNALSIFVYFLLPTIVGGAIYRDYKYNVHQVLYSYSVDKTSYLSAKFLSGLVVTVAIVMATTLGFFAVQLFPNVNKELLGPNHLWSYMQAYVYLIIPNLLLFGAIVFALVTFTRNIYIGFIFIIFLFVLDAFLAGVRNNMDNEYLAALIDPFGFEALHYETKYWTVEEQNFLNIPFSGAVLYNRLIWSSLGILVLFSVYATFDFSYAGFQWRNKKKGKRITKDNFGSIITINLPKVTLDYSFLTRLRTAWNLSNGDFKFVVRNWIFIIMMIFAVLMVVVVTSISGEIYGTETYPVTWQILSTMGGIYGFFLTMIIYLFSGMLVQRSSTARMNLLVDATATPNWVLLLSKVIALIKVAILVLGISMLTGIGYQLARGFFQIEIGHYAYELFVLDLLKYLVIILFAFFVHAFFKNYYVGFFVCLLVMMGIPMLSRIGIEQSIFKFNQGPAYTYSDMNGYGAVRHYIWYKVYWLLFAGVLFGMTLLFWRRGIISNVRDRLAVAKARFRPAIWIPVLGLSIAFVGLGYAIYYQNNVAEDYVSNKIYEKQQIDYEKKYKRYQHYVQPRIVDVKVDMAIFPKERDFVAKVDYVLKNKSKVAIDTILVNYHDEVDSIYIANAKLVQRDSVAGFNIYGLERPLQPGDSLQMFSQVKNKPNSFLKDRSPVLANGTFMNNRYFPGIGYEQSLEQMDNDIRKKYGLPERDRMAEPTDTTALQNTYIADDADWIRFEATVSTSSDQVAIAPGYLQKEWEEDGRRYFHYKMDQKMLNFYAFMSARYEVKREEWNGINLEIYYHEGHEYNLDRMMLAMKNSLAYYGEAFSPYQFSQMRIIEFPKTHGTFAQAFANTVPFSEGIGFIAKVDDDNPDAVDYAYSVISHELAHQWWAHQVIGANVKGATVMSESLSEYSSLKVLEKRYGASQMRKFLKESLDNYLKGRAAEKLKENPLVLNENQQYIHYNKGAVVMYAMSDFLGEQRFNDFLKAYVSKVAFQEAPYTTSLEFVAMLKEHTPDSLQYTIKDMFETITVYDNDIQKASYKKLADGKYQVDIEFKVAKYRTDEKGKRLYEDVKGQALKTAINKKEVQSLPLQDYIEIGVFGKKKGEGKEEKEQPIYLAKHKIDKIANKVVLIVSEEPVEVGVDPYNKLIDTNSGDNRKTL</sequence>
<dbReference type="InterPro" id="IPR027268">
    <property type="entry name" value="Peptidase_M4/M1_CTD_sf"/>
</dbReference>
<accession>A0A1I6Q6W3</accession>
<feature type="transmembrane region" description="Helical" evidence="1">
    <location>
        <begin position="248"/>
        <end position="272"/>
    </location>
</feature>
<dbReference type="InterPro" id="IPR014782">
    <property type="entry name" value="Peptidase_M1_dom"/>
</dbReference>
<gene>
    <name evidence="3" type="ORF">SAMN05660206_102157</name>
</gene>
<dbReference type="Pfam" id="PF01433">
    <property type="entry name" value="Peptidase_M1"/>
    <property type="match status" value="1"/>
</dbReference>
<dbReference type="Gene3D" id="1.10.390.10">
    <property type="entry name" value="Neutral Protease Domain 2"/>
    <property type="match status" value="1"/>
</dbReference>
<dbReference type="GO" id="GO:0008237">
    <property type="term" value="F:metallopeptidase activity"/>
    <property type="evidence" value="ECO:0007669"/>
    <property type="project" value="InterPro"/>
</dbReference>
<evidence type="ECO:0000313" key="3">
    <source>
        <dbReference type="EMBL" id="SFS48187.1"/>
    </source>
</evidence>
<feature type="transmembrane region" description="Helical" evidence="1">
    <location>
        <begin position="105"/>
        <end position="134"/>
    </location>
</feature>
<feature type="transmembrane region" description="Helical" evidence="1">
    <location>
        <begin position="60"/>
        <end position="84"/>
    </location>
</feature>
<feature type="transmembrane region" description="Helical" evidence="1">
    <location>
        <begin position="569"/>
        <end position="590"/>
    </location>
</feature>
<reference evidence="3 4" key="1">
    <citation type="submission" date="2016-10" db="EMBL/GenBank/DDBJ databases">
        <authorList>
            <person name="de Groot N.N."/>
        </authorList>
    </citation>
    <scope>NUCLEOTIDE SEQUENCE [LARGE SCALE GENOMIC DNA]</scope>
    <source>
        <strain evidence="3 4">DSM 22789</strain>
    </source>
</reference>
<evidence type="ECO:0000259" key="2">
    <source>
        <dbReference type="Pfam" id="PF01433"/>
    </source>
</evidence>
<feature type="transmembrane region" description="Helical" evidence="1">
    <location>
        <begin position="180"/>
        <end position="199"/>
    </location>
</feature>
<name>A0A1I6Q6W3_9SPHI</name>
<feature type="domain" description="Peptidase M1 membrane alanine aminopeptidase" evidence="2">
    <location>
        <begin position="915"/>
        <end position="1065"/>
    </location>
</feature>
<evidence type="ECO:0000313" key="4">
    <source>
        <dbReference type="Proteomes" id="UP000198785"/>
    </source>
</evidence>
<feature type="transmembrane region" description="Helical" evidence="1">
    <location>
        <begin position="448"/>
        <end position="470"/>
    </location>
</feature>
<organism evidence="3 4">
    <name type="scientific">Sphingobacterium wenxiniae</name>
    <dbReference type="NCBI Taxonomy" id="683125"/>
    <lineage>
        <taxon>Bacteria</taxon>
        <taxon>Pseudomonadati</taxon>
        <taxon>Bacteroidota</taxon>
        <taxon>Sphingobacteriia</taxon>
        <taxon>Sphingobacteriales</taxon>
        <taxon>Sphingobacteriaceae</taxon>
        <taxon>Sphingobacterium</taxon>
    </lineage>
</organism>
<feature type="transmembrane region" description="Helical" evidence="1">
    <location>
        <begin position="527"/>
        <end position="548"/>
    </location>
</feature>
<dbReference type="GO" id="GO:0008270">
    <property type="term" value="F:zinc ion binding"/>
    <property type="evidence" value="ECO:0007669"/>
    <property type="project" value="InterPro"/>
</dbReference>
<keyword evidence="1" id="KW-0812">Transmembrane</keyword>